<comment type="caution">
    <text evidence="1">The sequence shown here is derived from an EMBL/GenBank/DDBJ whole genome shotgun (WGS) entry which is preliminary data.</text>
</comment>
<dbReference type="AlphaFoldDB" id="X1GMX8"/>
<feature type="non-terminal residue" evidence="1">
    <location>
        <position position="54"/>
    </location>
</feature>
<reference evidence="1" key="1">
    <citation type="journal article" date="2014" name="Front. Microbiol.">
        <title>High frequency of phylogenetically diverse reductive dehalogenase-homologous genes in deep subseafloor sedimentary metagenomes.</title>
        <authorList>
            <person name="Kawai M."/>
            <person name="Futagami T."/>
            <person name="Toyoda A."/>
            <person name="Takaki Y."/>
            <person name="Nishi S."/>
            <person name="Hori S."/>
            <person name="Arai W."/>
            <person name="Tsubouchi T."/>
            <person name="Morono Y."/>
            <person name="Uchiyama I."/>
            <person name="Ito T."/>
            <person name="Fujiyama A."/>
            <person name="Inagaki F."/>
            <person name="Takami H."/>
        </authorList>
    </citation>
    <scope>NUCLEOTIDE SEQUENCE</scope>
    <source>
        <strain evidence="1">Expedition CK06-06</strain>
    </source>
</reference>
<protein>
    <submittedName>
        <fullName evidence="1">Uncharacterized protein</fullName>
    </submittedName>
</protein>
<evidence type="ECO:0000313" key="1">
    <source>
        <dbReference type="EMBL" id="GAH46220.1"/>
    </source>
</evidence>
<sequence length="54" mass="6502">MKTAIQYYPDYYLYSAIYSNILFLKGNFDEAEKIKIRNFINLKNKYAYVDTFVS</sequence>
<proteinExistence type="predicted"/>
<organism evidence="1">
    <name type="scientific">marine sediment metagenome</name>
    <dbReference type="NCBI Taxonomy" id="412755"/>
    <lineage>
        <taxon>unclassified sequences</taxon>
        <taxon>metagenomes</taxon>
        <taxon>ecological metagenomes</taxon>
    </lineage>
</organism>
<gene>
    <name evidence="1" type="ORF">S03H2_12246</name>
</gene>
<name>X1GMX8_9ZZZZ</name>
<accession>X1GMX8</accession>
<dbReference type="EMBL" id="BARU01006235">
    <property type="protein sequence ID" value="GAH46220.1"/>
    <property type="molecule type" value="Genomic_DNA"/>
</dbReference>